<organism evidence="3 4">
    <name type="scientific">Lactuca virosa</name>
    <dbReference type="NCBI Taxonomy" id="75947"/>
    <lineage>
        <taxon>Eukaryota</taxon>
        <taxon>Viridiplantae</taxon>
        <taxon>Streptophyta</taxon>
        <taxon>Embryophyta</taxon>
        <taxon>Tracheophyta</taxon>
        <taxon>Spermatophyta</taxon>
        <taxon>Magnoliopsida</taxon>
        <taxon>eudicotyledons</taxon>
        <taxon>Gunneridae</taxon>
        <taxon>Pentapetalae</taxon>
        <taxon>asterids</taxon>
        <taxon>campanulids</taxon>
        <taxon>Asterales</taxon>
        <taxon>Asteraceae</taxon>
        <taxon>Cichorioideae</taxon>
        <taxon>Cichorieae</taxon>
        <taxon>Lactucinae</taxon>
        <taxon>Lactuca</taxon>
    </lineage>
</organism>
<protein>
    <recommendedName>
        <fullName evidence="5">Multifunctional methyltransferase subunit TRM112-like protein</fullName>
    </recommendedName>
</protein>
<dbReference type="GO" id="GO:0070476">
    <property type="term" value="P:rRNA (guanine-N7)-methylation"/>
    <property type="evidence" value="ECO:0007669"/>
    <property type="project" value="TreeGrafter"/>
</dbReference>
<dbReference type="InterPro" id="IPR005651">
    <property type="entry name" value="Trm112-like"/>
</dbReference>
<comment type="caution">
    <text evidence="3">The sequence shown here is derived from an EMBL/GenBank/DDBJ whole genome shotgun (WGS) entry which is preliminary data.</text>
</comment>
<proteinExistence type="inferred from homology"/>
<dbReference type="CDD" id="cd21089">
    <property type="entry name" value="Trm112-like"/>
    <property type="match status" value="1"/>
</dbReference>
<dbReference type="Pfam" id="PF03966">
    <property type="entry name" value="Trm112p"/>
    <property type="match status" value="1"/>
</dbReference>
<name>A0AAU9LRE9_9ASTR</name>
<dbReference type="GO" id="GO:0030488">
    <property type="term" value="P:tRNA methylation"/>
    <property type="evidence" value="ECO:0007669"/>
    <property type="project" value="TreeGrafter"/>
</dbReference>
<evidence type="ECO:0000313" key="4">
    <source>
        <dbReference type="Proteomes" id="UP001157418"/>
    </source>
</evidence>
<dbReference type="SUPFAM" id="SSF158997">
    <property type="entry name" value="Trm112p-like"/>
    <property type="match status" value="1"/>
</dbReference>
<accession>A0AAU9LRE9</accession>
<reference evidence="3 4" key="1">
    <citation type="submission" date="2022-01" db="EMBL/GenBank/DDBJ databases">
        <authorList>
            <person name="Xiong W."/>
            <person name="Schranz E."/>
        </authorList>
    </citation>
    <scope>NUCLEOTIDE SEQUENCE [LARGE SCALE GENOMIC DNA]</scope>
</reference>
<dbReference type="PANTHER" id="PTHR12773">
    <property type="entry name" value="UPF0315 PROTEIN-RELATED"/>
    <property type="match status" value="1"/>
</dbReference>
<evidence type="ECO:0000256" key="2">
    <source>
        <dbReference type="SAM" id="MobiDB-lite"/>
    </source>
</evidence>
<comment type="similarity">
    <text evidence="1">Belongs to the TRM112 family.</text>
</comment>
<evidence type="ECO:0000313" key="3">
    <source>
        <dbReference type="EMBL" id="CAH1416982.1"/>
    </source>
</evidence>
<dbReference type="PANTHER" id="PTHR12773:SF0">
    <property type="entry name" value="MULTIFUNCTIONAL METHYLTRANSFERASE SUBUNIT TRM112-LIKE PROTEIN"/>
    <property type="match status" value="1"/>
</dbReference>
<gene>
    <name evidence="3" type="ORF">LVIROSA_LOCUS4708</name>
</gene>
<sequence>MRLLTHNILRSEIRGVTNNYPLKIEVKEISVIEATFDRKYLKEVFSTINWKALVYASKALGFTELPDEVPDALLDSDEFLKKFHYALLELHLEEGALLCPQTGREFPVRNGTPHMALSENEMRHLSKEEYEESLKKQEVEGSSTCTQKRDVKVSKKKKAKKVRKAKEPNYKPKVEFISMSSDSSCDDFDKDDISTDALETGDKKE</sequence>
<evidence type="ECO:0008006" key="5">
    <source>
        <dbReference type="Google" id="ProtNLM"/>
    </source>
</evidence>
<feature type="compositionally biased region" description="Basic and acidic residues" evidence="2">
    <location>
        <begin position="165"/>
        <end position="174"/>
    </location>
</feature>
<dbReference type="GO" id="GO:0046982">
    <property type="term" value="F:protein heterodimerization activity"/>
    <property type="evidence" value="ECO:0007669"/>
    <property type="project" value="InterPro"/>
</dbReference>
<keyword evidence="4" id="KW-1185">Reference proteome</keyword>
<dbReference type="EMBL" id="CAKMRJ010000002">
    <property type="protein sequence ID" value="CAH1416982.1"/>
    <property type="molecule type" value="Genomic_DNA"/>
</dbReference>
<feature type="compositionally biased region" description="Basic residues" evidence="2">
    <location>
        <begin position="154"/>
        <end position="164"/>
    </location>
</feature>
<dbReference type="AlphaFoldDB" id="A0AAU9LRE9"/>
<dbReference type="Gene3D" id="2.20.25.10">
    <property type="match status" value="1"/>
</dbReference>
<dbReference type="InterPro" id="IPR039127">
    <property type="entry name" value="Trm112"/>
</dbReference>
<dbReference type="Proteomes" id="UP001157418">
    <property type="component" value="Unassembled WGS sequence"/>
</dbReference>
<feature type="region of interest" description="Disordered" evidence="2">
    <location>
        <begin position="136"/>
        <end position="205"/>
    </location>
</feature>
<evidence type="ECO:0000256" key="1">
    <source>
        <dbReference type="ARBA" id="ARBA00007980"/>
    </source>
</evidence>